<dbReference type="EMBL" id="LXJU01000096">
    <property type="protein sequence ID" value="OGE46867.1"/>
    <property type="molecule type" value="Genomic_DNA"/>
</dbReference>
<comment type="caution">
    <text evidence="1">The sequence shown here is derived from an EMBL/GenBank/DDBJ whole genome shotgun (WGS) entry which is preliminary data.</text>
</comment>
<name>A0A1F5L1F0_PENAI</name>
<sequence length="251" mass="28189">MPNLPWEILNPIIRSLDPFQAKKAANALSFIDEDESHRLWRTIFKDDAWIKMALNCGSDPVLIGANLRTVTNSCQAKKGGKPLYIVLRANDWSGDTRYAGVTSLRRSLRTDHCYDQKNHEVTLPKLSWYNTANKKITVPKIKLNVKDIVFGAEIMELKGKTTRKLFEQNPLRSNFCFYSSGNICTLASPNIVGVGGSISQRDALTPICVLNLPSSRHQGKIWQFTIETPGCPPVKPILKNGKTGPIVEYRY</sequence>
<dbReference type="OrthoDB" id="4464480at2759"/>
<evidence type="ECO:0000313" key="2">
    <source>
        <dbReference type="Proteomes" id="UP000177622"/>
    </source>
</evidence>
<dbReference type="GeneID" id="34582545"/>
<evidence type="ECO:0000313" key="1">
    <source>
        <dbReference type="EMBL" id="OGE46867.1"/>
    </source>
</evidence>
<dbReference type="RefSeq" id="XP_022482334.1">
    <property type="nucleotide sequence ID" value="XM_022637811.1"/>
</dbReference>
<proteinExistence type="predicted"/>
<dbReference type="Proteomes" id="UP000177622">
    <property type="component" value="Unassembled WGS sequence"/>
</dbReference>
<accession>A0A1F5L1F0</accession>
<evidence type="ECO:0008006" key="3">
    <source>
        <dbReference type="Google" id="ProtNLM"/>
    </source>
</evidence>
<gene>
    <name evidence="1" type="ORF">PENARI_c096G11443</name>
</gene>
<organism evidence="1 2">
    <name type="scientific">Penicillium arizonense</name>
    <dbReference type="NCBI Taxonomy" id="1835702"/>
    <lineage>
        <taxon>Eukaryota</taxon>
        <taxon>Fungi</taxon>
        <taxon>Dikarya</taxon>
        <taxon>Ascomycota</taxon>
        <taxon>Pezizomycotina</taxon>
        <taxon>Eurotiomycetes</taxon>
        <taxon>Eurotiomycetidae</taxon>
        <taxon>Eurotiales</taxon>
        <taxon>Aspergillaceae</taxon>
        <taxon>Penicillium</taxon>
    </lineage>
</organism>
<protein>
    <recommendedName>
        <fullName evidence="3">F-box domain-containing protein</fullName>
    </recommendedName>
</protein>
<dbReference type="AlphaFoldDB" id="A0A1F5L1F0"/>
<reference evidence="1 2" key="1">
    <citation type="journal article" date="2016" name="Sci. Rep.">
        <title>Penicillium arizonense, a new, genome sequenced fungal species, reveals a high chemical diversity in secreted metabolites.</title>
        <authorList>
            <person name="Grijseels S."/>
            <person name="Nielsen J.C."/>
            <person name="Randelovic M."/>
            <person name="Nielsen J."/>
            <person name="Nielsen K.F."/>
            <person name="Workman M."/>
            <person name="Frisvad J.C."/>
        </authorList>
    </citation>
    <scope>NUCLEOTIDE SEQUENCE [LARGE SCALE GENOMIC DNA]</scope>
    <source>
        <strain evidence="1 2">CBS 141311</strain>
    </source>
</reference>
<keyword evidence="2" id="KW-1185">Reference proteome</keyword>